<organism evidence="11 12">
    <name type="scientific">Enemella evansiae</name>
    <dbReference type="NCBI Taxonomy" id="2016499"/>
    <lineage>
        <taxon>Bacteria</taxon>
        <taxon>Bacillati</taxon>
        <taxon>Actinomycetota</taxon>
        <taxon>Actinomycetes</taxon>
        <taxon>Propionibacteriales</taxon>
        <taxon>Propionibacteriaceae</taxon>
        <taxon>Enemella</taxon>
    </lineage>
</organism>
<dbReference type="Pfam" id="PF00175">
    <property type="entry name" value="NAD_binding_1"/>
    <property type="match status" value="1"/>
</dbReference>
<dbReference type="SUPFAM" id="SSF63380">
    <property type="entry name" value="Riboflavin synthase domain-like"/>
    <property type="match status" value="1"/>
</dbReference>
<dbReference type="Gene3D" id="2.40.30.10">
    <property type="entry name" value="Translation factors"/>
    <property type="match status" value="1"/>
</dbReference>
<dbReference type="GO" id="GO:0046872">
    <property type="term" value="F:metal ion binding"/>
    <property type="evidence" value="ECO:0007669"/>
    <property type="project" value="UniProtKB-KW"/>
</dbReference>
<keyword evidence="2" id="KW-0285">Flavoprotein</keyword>
<dbReference type="CDD" id="cd06216">
    <property type="entry name" value="FNR_iron_sulfur_binding_2"/>
    <property type="match status" value="1"/>
</dbReference>
<comment type="caution">
    <text evidence="11">The sequence shown here is derived from an EMBL/GenBank/DDBJ whole genome shotgun (WGS) entry which is preliminary data.</text>
</comment>
<dbReference type="AlphaFoldDB" id="A0A255GBP3"/>
<dbReference type="Proteomes" id="UP000215896">
    <property type="component" value="Unassembled WGS sequence"/>
</dbReference>
<evidence type="ECO:0000256" key="4">
    <source>
        <dbReference type="ARBA" id="ARBA00022723"/>
    </source>
</evidence>
<evidence type="ECO:0000256" key="5">
    <source>
        <dbReference type="ARBA" id="ARBA00022827"/>
    </source>
</evidence>
<keyword evidence="7" id="KW-0408">Iron</keyword>
<proteinExistence type="predicted"/>
<dbReference type="Pfam" id="PF00970">
    <property type="entry name" value="FAD_binding_6"/>
    <property type="match status" value="1"/>
</dbReference>
<dbReference type="SUPFAM" id="SSF54292">
    <property type="entry name" value="2Fe-2S ferredoxin-like"/>
    <property type="match status" value="1"/>
</dbReference>
<evidence type="ECO:0000256" key="7">
    <source>
        <dbReference type="ARBA" id="ARBA00023004"/>
    </source>
</evidence>
<dbReference type="SUPFAM" id="SSF52343">
    <property type="entry name" value="Ferredoxin reductase-like, C-terminal NADP-linked domain"/>
    <property type="match status" value="1"/>
</dbReference>
<evidence type="ECO:0000256" key="3">
    <source>
        <dbReference type="ARBA" id="ARBA00022714"/>
    </source>
</evidence>
<evidence type="ECO:0000256" key="8">
    <source>
        <dbReference type="ARBA" id="ARBA00023014"/>
    </source>
</evidence>
<dbReference type="CDD" id="cd00207">
    <property type="entry name" value="fer2"/>
    <property type="match status" value="1"/>
</dbReference>
<evidence type="ECO:0000313" key="12">
    <source>
        <dbReference type="Proteomes" id="UP000215896"/>
    </source>
</evidence>
<dbReference type="PANTHER" id="PTHR47354">
    <property type="entry name" value="NADH OXIDOREDUCTASE HCR"/>
    <property type="match status" value="1"/>
</dbReference>
<keyword evidence="3" id="KW-0001">2Fe-2S</keyword>
<dbReference type="GO" id="GO:0051537">
    <property type="term" value="F:2 iron, 2 sulfur cluster binding"/>
    <property type="evidence" value="ECO:0007669"/>
    <property type="project" value="UniProtKB-KW"/>
</dbReference>
<feature type="domain" description="FAD-binding FR-type" evidence="10">
    <location>
        <begin position="31"/>
        <end position="132"/>
    </location>
</feature>
<dbReference type="InterPro" id="IPR039261">
    <property type="entry name" value="FNR_nucleotide-bd"/>
</dbReference>
<dbReference type="EMBL" id="NMVO01000014">
    <property type="protein sequence ID" value="OYO12981.1"/>
    <property type="molecule type" value="Genomic_DNA"/>
</dbReference>
<feature type="domain" description="2Fe-2S ferredoxin-type" evidence="9">
    <location>
        <begin position="264"/>
        <end position="348"/>
    </location>
</feature>
<comment type="cofactor">
    <cofactor evidence="1">
        <name>FAD</name>
        <dbReference type="ChEBI" id="CHEBI:57692"/>
    </cofactor>
</comment>
<evidence type="ECO:0000256" key="2">
    <source>
        <dbReference type="ARBA" id="ARBA00022630"/>
    </source>
</evidence>
<dbReference type="InterPro" id="IPR017938">
    <property type="entry name" value="Riboflavin_synthase-like_b-brl"/>
</dbReference>
<dbReference type="InterPro" id="IPR036010">
    <property type="entry name" value="2Fe-2S_ferredoxin-like_sf"/>
</dbReference>
<dbReference type="PROSITE" id="PS51384">
    <property type="entry name" value="FAD_FR"/>
    <property type="match status" value="1"/>
</dbReference>
<gene>
    <name evidence="11" type="ORF">CGZ94_12615</name>
</gene>
<dbReference type="Gene3D" id="3.40.50.80">
    <property type="entry name" value="Nucleotide-binding domain of ferredoxin-NADP reductase (FNR) module"/>
    <property type="match status" value="1"/>
</dbReference>
<dbReference type="InterPro" id="IPR001433">
    <property type="entry name" value="OxRdtase_FAD/NAD-bd"/>
</dbReference>
<dbReference type="InterPro" id="IPR012675">
    <property type="entry name" value="Beta-grasp_dom_sf"/>
</dbReference>
<keyword evidence="12" id="KW-1185">Reference proteome</keyword>
<keyword evidence="6" id="KW-0560">Oxidoreductase</keyword>
<keyword evidence="4" id="KW-0479">Metal-binding</keyword>
<protein>
    <submittedName>
        <fullName evidence="11">Stearoyl-CoA 9-desaturase</fullName>
    </submittedName>
</protein>
<keyword evidence="5" id="KW-0274">FAD</keyword>
<dbReference type="PANTHER" id="PTHR47354:SF6">
    <property type="entry name" value="NADH OXIDOREDUCTASE HCR"/>
    <property type="match status" value="1"/>
</dbReference>
<sequence length="348" mass="37046">MVGGLRWLAESLATPLAPGDFWDLIDPLRPGAELRGRILAIRAETPDAATLEIQPGRDWLGHRPGQYVRLGVDVDGVRQHRAYSITSPVGAPTLTITVKAIPDGAVSNHLVRHARVGELVRLSQATGDFSLGDPTSGPVLFLTAGSGITPILGMLRNHLDELTDAVLLHSAPRPLDVIARDELEGYAAAGRLRLRWRHTATEPMLQLGELDALVPDWRDRRVLACGPIGLLDACEAHWAEHALGDRLHTERFRPAPFAAIGAGGTVSFAASGRSVAAEGSQPLLDAGEAAGIPMPSGCRMGICRGCLVPLRRGAVRDLRNGVLTTADEDPIHIQTCVSAAAGDCELDH</sequence>
<dbReference type="InterPro" id="IPR017927">
    <property type="entry name" value="FAD-bd_FR_type"/>
</dbReference>
<accession>A0A255GBP3</accession>
<dbReference type="InterPro" id="IPR050415">
    <property type="entry name" value="MRET"/>
</dbReference>
<dbReference type="GO" id="GO:0016491">
    <property type="term" value="F:oxidoreductase activity"/>
    <property type="evidence" value="ECO:0007669"/>
    <property type="project" value="UniProtKB-KW"/>
</dbReference>
<name>A0A255GBP3_9ACTN</name>
<dbReference type="InterPro" id="IPR001041">
    <property type="entry name" value="2Fe-2S_ferredoxin-type"/>
</dbReference>
<evidence type="ECO:0000256" key="1">
    <source>
        <dbReference type="ARBA" id="ARBA00001974"/>
    </source>
</evidence>
<dbReference type="Gene3D" id="3.10.20.30">
    <property type="match status" value="1"/>
</dbReference>
<dbReference type="OrthoDB" id="9796486at2"/>
<dbReference type="PROSITE" id="PS51085">
    <property type="entry name" value="2FE2S_FER_2"/>
    <property type="match status" value="1"/>
</dbReference>
<evidence type="ECO:0000259" key="10">
    <source>
        <dbReference type="PROSITE" id="PS51384"/>
    </source>
</evidence>
<reference evidence="11 12" key="1">
    <citation type="submission" date="2017-07" db="EMBL/GenBank/DDBJ databases">
        <title>Draft whole genome sequences of clinical Proprionibacteriaceae strains.</title>
        <authorList>
            <person name="Bernier A.-M."/>
            <person name="Bernard K."/>
            <person name="Domingo M.-C."/>
        </authorList>
    </citation>
    <scope>NUCLEOTIDE SEQUENCE [LARGE SCALE GENOMIC DNA]</scope>
    <source>
        <strain evidence="11 12">NML 030167</strain>
    </source>
</reference>
<dbReference type="InterPro" id="IPR008333">
    <property type="entry name" value="Cbr1-like_FAD-bd_dom"/>
</dbReference>
<evidence type="ECO:0000256" key="6">
    <source>
        <dbReference type="ARBA" id="ARBA00023002"/>
    </source>
</evidence>
<dbReference type="Pfam" id="PF00111">
    <property type="entry name" value="Fer2"/>
    <property type="match status" value="1"/>
</dbReference>
<evidence type="ECO:0000313" key="11">
    <source>
        <dbReference type="EMBL" id="OYO12981.1"/>
    </source>
</evidence>
<keyword evidence="8" id="KW-0411">Iron-sulfur</keyword>
<evidence type="ECO:0000259" key="9">
    <source>
        <dbReference type="PROSITE" id="PS51085"/>
    </source>
</evidence>